<name>A0A061QSC9_9CHLO</name>
<protein>
    <submittedName>
        <fullName evidence="2">Uncharacterized protein</fullName>
    </submittedName>
</protein>
<sequence length="85" mass="10012">TKLLGQPQSFLLEQLEDTERRAEDLELKLEQAKAAETRANEELEKLRKDFDDVIGEKENRCRTLEEQKAAMRQDLDRVLRDRGQL</sequence>
<organism evidence="2">
    <name type="scientific">Tetraselmis sp. GSL018</name>
    <dbReference type="NCBI Taxonomy" id="582737"/>
    <lineage>
        <taxon>Eukaryota</taxon>
        <taxon>Viridiplantae</taxon>
        <taxon>Chlorophyta</taxon>
        <taxon>core chlorophytes</taxon>
        <taxon>Chlorodendrophyceae</taxon>
        <taxon>Chlorodendrales</taxon>
        <taxon>Chlorodendraceae</taxon>
        <taxon>Tetraselmis</taxon>
    </lineage>
</organism>
<dbReference type="Gene3D" id="1.20.5.1160">
    <property type="entry name" value="Vasodilator-stimulated phosphoprotein"/>
    <property type="match status" value="1"/>
</dbReference>
<feature type="non-terminal residue" evidence="2">
    <location>
        <position position="1"/>
    </location>
</feature>
<feature type="coiled-coil region" evidence="1">
    <location>
        <begin position="8"/>
        <end position="81"/>
    </location>
</feature>
<evidence type="ECO:0000313" key="2">
    <source>
        <dbReference type="EMBL" id="JAC61379.1"/>
    </source>
</evidence>
<evidence type="ECO:0000256" key="1">
    <source>
        <dbReference type="SAM" id="Coils"/>
    </source>
</evidence>
<dbReference type="AlphaFoldDB" id="A0A061QSC9"/>
<dbReference type="EMBL" id="GBEZ01025747">
    <property type="protein sequence ID" value="JAC61379.1"/>
    <property type="molecule type" value="Transcribed_RNA"/>
</dbReference>
<gene>
    <name evidence="2" type="ORF">TSPGSL018_26435</name>
</gene>
<accession>A0A061QSC9</accession>
<keyword evidence="1" id="KW-0175">Coiled coil</keyword>
<reference evidence="2" key="1">
    <citation type="submission" date="2014-05" db="EMBL/GenBank/DDBJ databases">
        <title>The transcriptome of the halophilic microalga Tetraselmis sp. GSL018 isolated from the Great Salt Lake, Utah.</title>
        <authorList>
            <person name="Jinkerson R.E."/>
            <person name="D'Adamo S."/>
            <person name="Posewitz M.C."/>
        </authorList>
    </citation>
    <scope>NUCLEOTIDE SEQUENCE</scope>
    <source>
        <strain evidence="2">GSL018</strain>
    </source>
</reference>
<proteinExistence type="predicted"/>
<feature type="non-terminal residue" evidence="2">
    <location>
        <position position="85"/>
    </location>
</feature>